<keyword evidence="3" id="KW-1185">Reference proteome</keyword>
<dbReference type="KEGG" id="sted:SPTER_15730"/>
<dbReference type="RefSeq" id="WP_144349855.1">
    <property type="nucleotide sequence ID" value="NZ_CP036259.1"/>
</dbReference>
<evidence type="ECO:0000256" key="1">
    <source>
        <dbReference type="SAM" id="Phobius"/>
    </source>
</evidence>
<name>A0A517DSB9_9FIRM</name>
<evidence type="ECO:0000313" key="2">
    <source>
        <dbReference type="EMBL" id="QDR80254.1"/>
    </source>
</evidence>
<evidence type="ECO:0008006" key="4">
    <source>
        <dbReference type="Google" id="ProtNLM"/>
    </source>
</evidence>
<keyword evidence="1" id="KW-0812">Transmembrane</keyword>
<organism evidence="2 3">
    <name type="scientific">Sporomusa termitida</name>
    <dbReference type="NCBI Taxonomy" id="2377"/>
    <lineage>
        <taxon>Bacteria</taxon>
        <taxon>Bacillati</taxon>
        <taxon>Bacillota</taxon>
        <taxon>Negativicutes</taxon>
        <taxon>Selenomonadales</taxon>
        <taxon>Sporomusaceae</taxon>
        <taxon>Sporomusa</taxon>
    </lineage>
</organism>
<keyword evidence="1" id="KW-0472">Membrane</keyword>
<gene>
    <name evidence="2" type="ORF">SPTER_15730</name>
</gene>
<dbReference type="OrthoDB" id="3034470at2"/>
<reference evidence="2 3" key="1">
    <citation type="submission" date="2019-02" db="EMBL/GenBank/DDBJ databases">
        <title>Closed genome of Sporomusa termitida DSM 4440.</title>
        <authorList>
            <person name="Poehlein A."/>
            <person name="Daniel R."/>
        </authorList>
    </citation>
    <scope>NUCLEOTIDE SEQUENCE [LARGE SCALE GENOMIC DNA]</scope>
    <source>
        <strain evidence="2 3">DSM 4440</strain>
    </source>
</reference>
<proteinExistence type="predicted"/>
<dbReference type="Proteomes" id="UP000320776">
    <property type="component" value="Chromosome"/>
</dbReference>
<protein>
    <recommendedName>
        <fullName evidence="4">Type 4 fimbrial biogenesis protein PilX N-terminal domain-containing protein</fullName>
    </recommendedName>
</protein>
<dbReference type="AlphaFoldDB" id="A0A517DSB9"/>
<accession>A0A517DSB9</accession>
<sequence length="513" mass="53376">MRHLRNQSGLSTMLALFIMAFAGIIVAGLTPMVTTQLKLTSVNKNLVEAQFVAEAGAKRAIVAIANGRTDWGWINNDSHNSFDGSEDKYYIVKINPPIDPFSAPEPGNTYTITSEGYVGDSQKTVTVNVKTGSQGGSGIYNYSAFSNGTLDINSTSTQIIGDIASNTIINLNWSSTGTISGYAYAPTVTAGNNTVNSTNISQITAGAPKKLSNQGTIDIPDPASLMPSNPMANFPTLPIPGGTNLKTISGNTLSQSTYYCDGSYVVNKNYTIPPGNSVTIYVNGTFTMEAGSRITGGNVTIYAKNGFSFTGGSINSPNGTINLYTSSRMELNSAASYIKGNSVTIYAVAGIPITGGYIETGNNGTVNLYTSGSLTVNSDTYVNGKELTVVATTNVTLNGGSINKDLSDAVTKIYTRDFTLNNSNSVISGKGVGMVSATNNISLSGGTAPTTLMIAGNYINANNAGVTVAGLYSNNTIFISGVKILHSDLIAPALNLSPGSGPGSDFSVLSWSN</sequence>
<keyword evidence="1" id="KW-1133">Transmembrane helix</keyword>
<dbReference type="EMBL" id="CP036259">
    <property type="protein sequence ID" value="QDR80254.1"/>
    <property type="molecule type" value="Genomic_DNA"/>
</dbReference>
<evidence type="ECO:0000313" key="3">
    <source>
        <dbReference type="Proteomes" id="UP000320776"/>
    </source>
</evidence>
<feature type="transmembrane region" description="Helical" evidence="1">
    <location>
        <begin position="12"/>
        <end position="33"/>
    </location>
</feature>